<accession>A0A6C0KEQ6</accession>
<dbReference type="AlphaFoldDB" id="A0A6C0KEQ6"/>
<protein>
    <submittedName>
        <fullName evidence="1">Uncharacterized protein</fullName>
    </submittedName>
</protein>
<name>A0A6C0KEQ6_9ZZZZ</name>
<evidence type="ECO:0000313" key="1">
    <source>
        <dbReference type="EMBL" id="QHU14808.1"/>
    </source>
</evidence>
<dbReference type="EMBL" id="MN740847">
    <property type="protein sequence ID" value="QHU14808.1"/>
    <property type="molecule type" value="Genomic_DNA"/>
</dbReference>
<proteinExistence type="predicted"/>
<sequence>MTTTIDELNAQIEDLEAKVQLLRNEKVKKKLFEHFNIEDKDLEGITNLRLQSSYTSWEAEYNEFATGRKGTIELTFTRNNKEAGFSMSFIKESPSYEDGYENRYGWTEKMYTHYVNESEDPLIKKILASPDPDEIEENWLYILKH</sequence>
<organism evidence="1">
    <name type="scientific">viral metagenome</name>
    <dbReference type="NCBI Taxonomy" id="1070528"/>
    <lineage>
        <taxon>unclassified sequences</taxon>
        <taxon>metagenomes</taxon>
        <taxon>organismal metagenomes</taxon>
    </lineage>
</organism>
<reference evidence="1" key="1">
    <citation type="journal article" date="2020" name="Nature">
        <title>Giant virus diversity and host interactions through global metagenomics.</title>
        <authorList>
            <person name="Schulz F."/>
            <person name="Roux S."/>
            <person name="Paez-Espino D."/>
            <person name="Jungbluth S."/>
            <person name="Walsh D.A."/>
            <person name="Denef V.J."/>
            <person name="McMahon K.D."/>
            <person name="Konstantinidis K.T."/>
            <person name="Eloe-Fadrosh E.A."/>
            <person name="Kyrpides N.C."/>
            <person name="Woyke T."/>
        </authorList>
    </citation>
    <scope>NUCLEOTIDE SEQUENCE</scope>
    <source>
        <strain evidence="1">GVMAG-S-1102244-55</strain>
    </source>
</reference>